<evidence type="ECO:0000256" key="1">
    <source>
        <dbReference type="SAM" id="MobiDB-lite"/>
    </source>
</evidence>
<feature type="non-terminal residue" evidence="3">
    <location>
        <position position="773"/>
    </location>
</feature>
<feature type="compositionally biased region" description="Polar residues" evidence="1">
    <location>
        <begin position="476"/>
        <end position="489"/>
    </location>
</feature>
<dbReference type="InterPro" id="IPR056988">
    <property type="entry name" value="Zn_ribbon_pln"/>
</dbReference>
<dbReference type="OMA" id="WSPDWSG"/>
<reference evidence="3" key="1">
    <citation type="submission" date="2019-09" db="EMBL/GenBank/DDBJ databases">
        <authorList>
            <person name="Zhang L."/>
        </authorList>
    </citation>
    <scope>NUCLEOTIDE SEQUENCE</scope>
</reference>
<feature type="region of interest" description="Disordered" evidence="1">
    <location>
        <begin position="346"/>
        <end position="425"/>
    </location>
</feature>
<evidence type="ECO:0000259" key="2">
    <source>
        <dbReference type="PROSITE" id="PS50076"/>
    </source>
</evidence>
<gene>
    <name evidence="3" type="ORF">NYM_LOCUS11268</name>
</gene>
<dbReference type="CDD" id="cd06257">
    <property type="entry name" value="DnaJ"/>
    <property type="match status" value="1"/>
</dbReference>
<dbReference type="SUPFAM" id="SSF46565">
    <property type="entry name" value="Chaperone J-domain"/>
    <property type="match status" value="1"/>
</dbReference>
<dbReference type="Gene3D" id="1.10.287.110">
    <property type="entry name" value="DnaJ domain"/>
    <property type="match status" value="1"/>
</dbReference>
<dbReference type="PANTHER" id="PTHR44137">
    <property type="entry name" value="BNAC03G44070D PROTEIN"/>
    <property type="match status" value="1"/>
</dbReference>
<feature type="region of interest" description="Disordered" evidence="1">
    <location>
        <begin position="132"/>
        <end position="226"/>
    </location>
</feature>
<dbReference type="InterPro" id="IPR024593">
    <property type="entry name" value="DUF3444"/>
</dbReference>
<feature type="compositionally biased region" description="Basic and acidic residues" evidence="1">
    <location>
        <begin position="465"/>
        <end position="475"/>
    </location>
</feature>
<feature type="compositionally biased region" description="Basic and acidic residues" evidence="1">
    <location>
        <begin position="383"/>
        <end position="414"/>
    </location>
</feature>
<accession>A0A5K1AIG9</accession>
<dbReference type="AlphaFoldDB" id="A0A5K1AIG9"/>
<feature type="compositionally biased region" description="Basic and acidic residues" evidence="1">
    <location>
        <begin position="346"/>
        <end position="365"/>
    </location>
</feature>
<feature type="compositionally biased region" description="Acidic residues" evidence="1">
    <location>
        <begin position="515"/>
        <end position="525"/>
    </location>
</feature>
<dbReference type="PROSITE" id="PS00636">
    <property type="entry name" value="DNAJ_1"/>
    <property type="match status" value="1"/>
</dbReference>
<name>A0A5K1AIG9_9MAGN</name>
<proteinExistence type="predicted"/>
<feature type="compositionally biased region" description="Polar residues" evidence="1">
    <location>
        <begin position="149"/>
        <end position="182"/>
    </location>
</feature>
<feature type="domain" description="J" evidence="2">
    <location>
        <begin position="66"/>
        <end position="130"/>
    </location>
</feature>
<dbReference type="PRINTS" id="PR00625">
    <property type="entry name" value="JDOMAIN"/>
</dbReference>
<feature type="compositionally biased region" description="Polar residues" evidence="1">
    <location>
        <begin position="195"/>
        <end position="204"/>
    </location>
</feature>
<dbReference type="OrthoDB" id="66964at2759"/>
<feature type="region of interest" description="Disordered" evidence="1">
    <location>
        <begin position="465"/>
        <end position="534"/>
    </location>
</feature>
<dbReference type="Pfam" id="PF23551">
    <property type="entry name" value="Zn_ribbon_20"/>
    <property type="match status" value="1"/>
</dbReference>
<dbReference type="InterPro" id="IPR018253">
    <property type="entry name" value="DnaJ_domain_CS"/>
</dbReference>
<dbReference type="SMART" id="SM00271">
    <property type="entry name" value="DnaJ"/>
    <property type="match status" value="1"/>
</dbReference>
<dbReference type="PROSITE" id="PS50076">
    <property type="entry name" value="DNAJ_2"/>
    <property type="match status" value="1"/>
</dbReference>
<organism evidence="3">
    <name type="scientific">Nymphaea colorata</name>
    <name type="common">pocket water lily</name>
    <dbReference type="NCBI Taxonomy" id="210225"/>
    <lineage>
        <taxon>Eukaryota</taxon>
        <taxon>Viridiplantae</taxon>
        <taxon>Streptophyta</taxon>
        <taxon>Embryophyta</taxon>
        <taxon>Tracheophyta</taxon>
        <taxon>Spermatophyta</taxon>
        <taxon>Magnoliopsida</taxon>
        <taxon>Nymphaeales</taxon>
        <taxon>Nymphaeaceae</taxon>
        <taxon>Nymphaea</taxon>
    </lineage>
</organism>
<dbReference type="Pfam" id="PF00226">
    <property type="entry name" value="DnaJ"/>
    <property type="match status" value="1"/>
</dbReference>
<dbReference type="InterPro" id="IPR001623">
    <property type="entry name" value="DnaJ_domain"/>
</dbReference>
<protein>
    <recommendedName>
        <fullName evidence="2">J domain-containing protein</fullName>
    </recommendedName>
</protein>
<feature type="compositionally biased region" description="Basic and acidic residues" evidence="1">
    <location>
        <begin position="491"/>
        <end position="502"/>
    </location>
</feature>
<dbReference type="PANTHER" id="PTHR44137:SF32">
    <property type="entry name" value="DNAJ HEAT SHOCK AMINO-TERMINAL DOMAIN PROTEIN"/>
    <property type="match status" value="1"/>
</dbReference>
<evidence type="ECO:0000313" key="3">
    <source>
        <dbReference type="EMBL" id="VVW02021.1"/>
    </source>
</evidence>
<dbReference type="InterPro" id="IPR036869">
    <property type="entry name" value="J_dom_sf"/>
</dbReference>
<sequence length="773" mass="86107">MECNKDEAARAKEIAEKKFKAKDLEGARKFAVKASQLYPALEGITQMLATLDVYAAAEKKVNGETDWYEILCVNAMADDETVKKQYRKLALMLHPDKNKSVGAEGAFKLISEAWSVLSDKFRRSVYDHKRNLKGVPQKVAQPRKPASAPRTSSSAHGANGFYNTSNSNGGSNARTETTTSHAGASARGLNGLYKFSNSEASSDARTQKPAPRAPPPPSHRQSKPNTFWTSCNRCRMQYEYLRVYVNHNLLCPNCHQPFLAIETGTIPSASGTFPWTSPQQHGKKTHVQGRDGVVPGGYPPGQGADSFHKANFQWGAFSRTAGAPSANASTSAAAAAANVVHQTYEKVRREREEAQAAARKEDTRRNIQGFKRSSGGSENCIQRPDKKRSIDRDSLANDNENEHNASKDTYEAEKLNGVSSGAGRFPYKQYGTSLRDLVMQDARSVLMTKARNEIQKKLEDWKKEAAEKASEKEKGLSNTKENLVSNGNGNVHDHGKSDEFVKKSRKQKSSREQDDSSDVPDEEPDVPSSINVIDPDFYDFDKDRSEKSFEANQVWAAYDDDDGMPRFYALIQKVISVNPFKMRISWLNSKRNSDIGPLNWVACGFTKTSGEFRVGRYEVHDNVNVFSHKVRWEKGLRGVIRILPGKGDVWALYRNWSRDWNESTPDEVVHKYDMVEVVGDFVDDTGVAVAPLIKLPSFKTVFRRNVDTEGVQTIPREELFRFSHQVPARLLTGEEAESAPKGCLELDPAAIPMELLEVVTEVKDEKAGQDAKP</sequence>
<dbReference type="EMBL" id="LR721780">
    <property type="protein sequence ID" value="VVW02021.1"/>
    <property type="molecule type" value="Genomic_DNA"/>
</dbReference>
<dbReference type="Pfam" id="PF11926">
    <property type="entry name" value="DUF3444"/>
    <property type="match status" value="1"/>
</dbReference>